<comment type="caution">
    <text evidence="1">The sequence shown here is derived from an EMBL/GenBank/DDBJ whole genome shotgun (WGS) entry which is preliminary data.</text>
</comment>
<dbReference type="Gene3D" id="3.40.630.30">
    <property type="match status" value="1"/>
</dbReference>
<dbReference type="SUPFAM" id="SSF55729">
    <property type="entry name" value="Acyl-CoA N-acyltransferases (Nat)"/>
    <property type="match status" value="1"/>
</dbReference>
<accession>A0ABX3NVJ9</accession>
<dbReference type="EMBL" id="LWBO01000012">
    <property type="protein sequence ID" value="OQP48280.1"/>
    <property type="molecule type" value="Genomic_DNA"/>
</dbReference>
<evidence type="ECO:0008006" key="3">
    <source>
        <dbReference type="Google" id="ProtNLM"/>
    </source>
</evidence>
<proteinExistence type="predicted"/>
<dbReference type="InterPro" id="IPR016181">
    <property type="entry name" value="Acyl_CoA_acyltransferase"/>
</dbReference>
<organism evidence="1 2">
    <name type="scientific">Niastella koreensis</name>
    <dbReference type="NCBI Taxonomy" id="354356"/>
    <lineage>
        <taxon>Bacteria</taxon>
        <taxon>Pseudomonadati</taxon>
        <taxon>Bacteroidota</taxon>
        <taxon>Chitinophagia</taxon>
        <taxon>Chitinophagales</taxon>
        <taxon>Chitinophagaceae</taxon>
        <taxon>Niastella</taxon>
    </lineage>
</organism>
<dbReference type="RefSeq" id="WP_014221474.1">
    <property type="nucleotide sequence ID" value="NZ_LWBO01000012.1"/>
</dbReference>
<protein>
    <recommendedName>
        <fullName evidence="3">Acetyltransferase</fullName>
    </recommendedName>
</protein>
<dbReference type="Proteomes" id="UP000192277">
    <property type="component" value="Unassembled WGS sequence"/>
</dbReference>
<keyword evidence="2" id="KW-1185">Reference proteome</keyword>
<name>A0ABX3NVJ9_9BACT</name>
<evidence type="ECO:0000313" key="2">
    <source>
        <dbReference type="Proteomes" id="UP000192277"/>
    </source>
</evidence>
<evidence type="ECO:0000313" key="1">
    <source>
        <dbReference type="EMBL" id="OQP48280.1"/>
    </source>
</evidence>
<dbReference type="Pfam" id="PF13523">
    <property type="entry name" value="Acetyltransf_8"/>
    <property type="match status" value="1"/>
</dbReference>
<gene>
    <name evidence="1" type="ORF">A4D02_06070</name>
</gene>
<sequence length="151" mass="17391">MPAIYNWAWKLSRAADTVAASYLYAGSSDFARSFMVLLNNRLALCQIDICAADKDELYDTYPTSNGDYIIRLLMNTNRSNVRPLHLRALQTCLEYFFLFPEIKQIIAEPEAENKMYNEILLQAGFQQEVQVFSHYAVCNLLVCTRQSFIPE</sequence>
<reference evidence="1 2" key="1">
    <citation type="submission" date="2016-04" db="EMBL/GenBank/DDBJ databases">
        <authorList>
            <person name="Chen L."/>
            <person name="Zhuang W."/>
            <person name="Wang G."/>
        </authorList>
    </citation>
    <scope>NUCLEOTIDE SEQUENCE [LARGE SCALE GENOMIC DNA]</scope>
    <source>
        <strain evidence="2">GR20</strain>
    </source>
</reference>